<keyword evidence="1" id="KW-0472">Membrane</keyword>
<dbReference type="Proteomes" id="UP000191931">
    <property type="component" value="Unassembled WGS sequence"/>
</dbReference>
<keyword evidence="1" id="KW-0812">Transmembrane</keyword>
<dbReference type="AlphaFoldDB" id="A0A1W1HKB4"/>
<reference evidence="2 3" key="1">
    <citation type="submission" date="2017-03" db="EMBL/GenBank/DDBJ databases">
        <authorList>
            <person name="Afonso C.L."/>
            <person name="Miller P.J."/>
            <person name="Scott M.A."/>
            <person name="Spackman E."/>
            <person name="Goraichik I."/>
            <person name="Dimitrov K.M."/>
            <person name="Suarez D.L."/>
            <person name="Swayne D.E."/>
        </authorList>
    </citation>
    <scope>NUCLEOTIDE SEQUENCE [LARGE SCALE GENOMIC DNA]</scope>
    <source>
        <strain evidence="2">PRJEB14757</strain>
    </source>
</reference>
<evidence type="ECO:0000256" key="1">
    <source>
        <dbReference type="SAM" id="Phobius"/>
    </source>
</evidence>
<dbReference type="STRING" id="1246637.MTBBW1_830003"/>
<evidence type="ECO:0000313" key="3">
    <source>
        <dbReference type="Proteomes" id="UP000191931"/>
    </source>
</evidence>
<gene>
    <name evidence="2" type="ORF">MTBBW1_830003</name>
</gene>
<evidence type="ECO:0000313" key="2">
    <source>
        <dbReference type="EMBL" id="SLM32931.1"/>
    </source>
</evidence>
<protein>
    <submittedName>
        <fullName evidence="2">Uncharacterized protein</fullName>
    </submittedName>
</protein>
<organism evidence="2 3">
    <name type="scientific">Desulfamplus magnetovallimortis</name>
    <dbReference type="NCBI Taxonomy" id="1246637"/>
    <lineage>
        <taxon>Bacteria</taxon>
        <taxon>Pseudomonadati</taxon>
        <taxon>Thermodesulfobacteriota</taxon>
        <taxon>Desulfobacteria</taxon>
        <taxon>Desulfobacterales</taxon>
        <taxon>Desulfobacteraceae</taxon>
        <taxon>Desulfamplus</taxon>
    </lineage>
</organism>
<name>A0A1W1HKB4_9BACT</name>
<proteinExistence type="predicted"/>
<dbReference type="EMBL" id="FWEV01000329">
    <property type="protein sequence ID" value="SLM32931.1"/>
    <property type="molecule type" value="Genomic_DNA"/>
</dbReference>
<feature type="transmembrane region" description="Helical" evidence="1">
    <location>
        <begin position="46"/>
        <end position="64"/>
    </location>
</feature>
<sequence>MNWDWDKLRDKQEQYEKRRNNEGGIPRPPQFDEVVSRFRDFKFPGGLLMLVVLFFFFWNLNFFYSGY</sequence>
<accession>A0A1W1HKB4</accession>
<dbReference type="OrthoDB" id="9779595at2"/>
<keyword evidence="1" id="KW-1133">Transmembrane helix</keyword>
<dbReference type="RefSeq" id="WP_080802880.1">
    <property type="nucleotide sequence ID" value="NZ_LT828544.1"/>
</dbReference>
<keyword evidence="3" id="KW-1185">Reference proteome</keyword>